<proteinExistence type="predicted"/>
<comment type="caution">
    <text evidence="2">The sequence shown here is derived from an EMBL/GenBank/DDBJ whole genome shotgun (WGS) entry which is preliminary data.</text>
</comment>
<feature type="compositionally biased region" description="Basic and acidic residues" evidence="1">
    <location>
        <begin position="52"/>
        <end position="62"/>
    </location>
</feature>
<feature type="region of interest" description="Disordered" evidence="1">
    <location>
        <begin position="18"/>
        <end position="70"/>
    </location>
</feature>
<evidence type="ECO:0000313" key="2">
    <source>
        <dbReference type="EMBL" id="KAK9681975.1"/>
    </source>
</evidence>
<evidence type="ECO:0000313" key="3">
    <source>
        <dbReference type="Proteomes" id="UP001443914"/>
    </source>
</evidence>
<gene>
    <name evidence="2" type="ORF">RND81_10G040600</name>
</gene>
<sequence>MCKHRRWSIEHINEQQIDIASNEELSPVSGGSSKRSRMNESDTPHSVNVGESVEHRPDGRDATKKKRKSKAVTSNFLFNEDYTSKFDEMQISTDIGINIMEKKIEIEFEMKKVRHEILKKKEDGRNKRSDKIVLNTLLSRNDLRPDEEELKQILIKRLYK</sequence>
<keyword evidence="3" id="KW-1185">Reference proteome</keyword>
<accession>A0AAW1HY16</accession>
<name>A0AAW1HY16_SAPOF</name>
<protein>
    <submittedName>
        <fullName evidence="2">Uncharacterized protein</fullName>
    </submittedName>
</protein>
<dbReference type="AlphaFoldDB" id="A0AAW1HY16"/>
<dbReference type="Proteomes" id="UP001443914">
    <property type="component" value="Unassembled WGS sequence"/>
</dbReference>
<organism evidence="2 3">
    <name type="scientific">Saponaria officinalis</name>
    <name type="common">Common soapwort</name>
    <name type="synonym">Lychnis saponaria</name>
    <dbReference type="NCBI Taxonomy" id="3572"/>
    <lineage>
        <taxon>Eukaryota</taxon>
        <taxon>Viridiplantae</taxon>
        <taxon>Streptophyta</taxon>
        <taxon>Embryophyta</taxon>
        <taxon>Tracheophyta</taxon>
        <taxon>Spermatophyta</taxon>
        <taxon>Magnoliopsida</taxon>
        <taxon>eudicotyledons</taxon>
        <taxon>Gunneridae</taxon>
        <taxon>Pentapetalae</taxon>
        <taxon>Caryophyllales</taxon>
        <taxon>Caryophyllaceae</taxon>
        <taxon>Caryophylleae</taxon>
        <taxon>Saponaria</taxon>
    </lineage>
</organism>
<evidence type="ECO:0000256" key="1">
    <source>
        <dbReference type="SAM" id="MobiDB-lite"/>
    </source>
</evidence>
<reference evidence="2" key="1">
    <citation type="submission" date="2024-03" db="EMBL/GenBank/DDBJ databases">
        <title>WGS assembly of Saponaria officinalis var. Norfolk2.</title>
        <authorList>
            <person name="Jenkins J."/>
            <person name="Shu S."/>
            <person name="Grimwood J."/>
            <person name="Barry K."/>
            <person name="Goodstein D."/>
            <person name="Schmutz J."/>
            <person name="Leebens-Mack J."/>
            <person name="Osbourn A."/>
        </authorList>
    </citation>
    <scope>NUCLEOTIDE SEQUENCE [LARGE SCALE GENOMIC DNA]</scope>
    <source>
        <strain evidence="2">JIC</strain>
    </source>
</reference>
<dbReference type="EMBL" id="JBDFQZ010000010">
    <property type="protein sequence ID" value="KAK9681975.1"/>
    <property type="molecule type" value="Genomic_DNA"/>
</dbReference>